<sequence length="288" mass="33911">MSTNRYINLTEAILAVVRSSHLPLYSCKYSRRTYTQHQLMTLLLLRETLGTDYRDTVELIDLLDPIKDLLQLEQVPHYSTIHKFMTRIPSLLFTRMLKKTLTLFYSWGEIIPITAIDASGFTSSYASHYYSWRTGKTRKNFLKTSIAVDTHKQVILCVKISQHPVHDVNHATPLLRQCQRVRKTACYVMDKGYDAERLHRQIREEIGADSVIPVRTWKGRVRSGIYRQEMYTDFDQERYRERNKVETAFSVLKRRFGEELKARKYWYQVKEIKSKVILHNLTKAGQAV</sequence>
<dbReference type="GeneID" id="13355485"/>
<dbReference type="RefSeq" id="WP_014866847.1">
    <property type="nucleotide sequence ID" value="NC_018227.2"/>
</dbReference>
<dbReference type="PATRIC" id="fig|1201294.9.peg.1048"/>
<dbReference type="GO" id="GO:0004803">
    <property type="term" value="F:transposase activity"/>
    <property type="evidence" value="ECO:0007669"/>
    <property type="project" value="InterPro"/>
</dbReference>
<dbReference type="EMBL" id="HE964772">
    <property type="protein sequence ID" value="CCJ35871.1"/>
    <property type="molecule type" value="Genomic_DNA"/>
</dbReference>
<accession>I7KC69</accession>
<dbReference type="Proteomes" id="UP000009007">
    <property type="component" value="Chromosome I"/>
</dbReference>
<evidence type="ECO:0000259" key="1">
    <source>
        <dbReference type="Pfam" id="PF01609"/>
    </source>
</evidence>
<keyword evidence="3" id="KW-1185">Reference proteome</keyword>
<evidence type="ECO:0000313" key="3">
    <source>
        <dbReference type="Proteomes" id="UP000009007"/>
    </source>
</evidence>
<dbReference type="Pfam" id="PF01609">
    <property type="entry name" value="DDE_Tnp_1"/>
    <property type="match status" value="1"/>
</dbReference>
<gene>
    <name evidence="2" type="ordered locus">BN140_0948</name>
</gene>
<dbReference type="InterPro" id="IPR053520">
    <property type="entry name" value="Transposase_Tn903"/>
</dbReference>
<dbReference type="InterPro" id="IPR053172">
    <property type="entry name" value="Tn903_transposase"/>
</dbReference>
<dbReference type="PANTHER" id="PTHR34631:SF3">
    <property type="entry name" value="ISSOD12 TRANSPOSASE TNPA_ISSOD12"/>
    <property type="match status" value="1"/>
</dbReference>
<dbReference type="HOGENOM" id="CLU_056491_0_0_2"/>
<dbReference type="InterPro" id="IPR002559">
    <property type="entry name" value="Transposase_11"/>
</dbReference>
<dbReference type="STRING" id="1201294.BN140_0948"/>
<dbReference type="BioCyc" id="MBOU1201294:BN140_RS04775-MONOMER"/>
<dbReference type="NCBIfam" id="NF033579">
    <property type="entry name" value="transpos_IS5_2"/>
    <property type="match status" value="1"/>
</dbReference>
<proteinExistence type="predicted"/>
<evidence type="ECO:0000313" key="2">
    <source>
        <dbReference type="EMBL" id="CCJ35871.1"/>
    </source>
</evidence>
<dbReference type="GO" id="GO:0006313">
    <property type="term" value="P:DNA transposition"/>
    <property type="evidence" value="ECO:0007669"/>
    <property type="project" value="InterPro"/>
</dbReference>
<dbReference type="KEGG" id="mbg:BN140_0948"/>
<dbReference type="AlphaFoldDB" id="I7KC69"/>
<feature type="domain" description="Transposase IS4-like" evidence="1">
    <location>
        <begin position="112"/>
        <end position="281"/>
    </location>
</feature>
<protein>
    <submittedName>
        <fullName evidence="2">Transposase IS4 family protein</fullName>
    </submittedName>
</protein>
<name>I7KC69_METBM</name>
<reference evidence="3" key="1">
    <citation type="journal article" date="2012" name="J. Bacteriol.">
        <title>Complete genome sequence of the hydrogenotrophic, methanogenic archaeon Methanoculleus bourgensis strain MS2T, isolated from a sewage sludge digester.</title>
        <authorList>
            <person name="Maus I."/>
            <person name="Wibberg D."/>
            <person name="Stantscheff R."/>
            <person name="Eikmeyer F.G."/>
            <person name="Seffner A."/>
            <person name="Boelter J."/>
            <person name="Szczepanowski R."/>
            <person name="Blom J."/>
            <person name="Jaenicke S."/>
            <person name="Konig H."/>
            <person name="Puhler A."/>
            <person name="Schluter A."/>
        </authorList>
    </citation>
    <scope>NUCLEOTIDE SEQUENCE [LARGE SCALE GENOMIC DNA]</scope>
    <source>
        <strain evidence="3">ATCC 43281 / DSM 3045 / OCM 15 / MS2</strain>
    </source>
</reference>
<dbReference type="PANTHER" id="PTHR34631">
    <property type="match status" value="1"/>
</dbReference>
<organism evidence="2 3">
    <name type="scientific">Methanoculleus bourgensis (strain ATCC 43281 / DSM 3045 / OCM 15 / MS2)</name>
    <name type="common">Methanogenium bourgense</name>
    <dbReference type="NCBI Taxonomy" id="1201294"/>
    <lineage>
        <taxon>Archaea</taxon>
        <taxon>Methanobacteriati</taxon>
        <taxon>Methanobacteriota</taxon>
        <taxon>Stenosarchaea group</taxon>
        <taxon>Methanomicrobia</taxon>
        <taxon>Methanomicrobiales</taxon>
        <taxon>Methanomicrobiaceae</taxon>
        <taxon>Methanoculleus</taxon>
    </lineage>
</organism>
<dbReference type="GO" id="GO:0003677">
    <property type="term" value="F:DNA binding"/>
    <property type="evidence" value="ECO:0007669"/>
    <property type="project" value="InterPro"/>
</dbReference>